<accession>A0A2P0VMY0</accession>
<dbReference type="EMBL" id="KY322437">
    <property type="protein sequence ID" value="AUF82267.1"/>
    <property type="molecule type" value="Genomic_DNA"/>
</dbReference>
<keyword evidence="1" id="KW-0175">Coiled coil</keyword>
<evidence type="ECO:0000256" key="2">
    <source>
        <dbReference type="SAM" id="MobiDB-lite"/>
    </source>
</evidence>
<feature type="coiled-coil region" evidence="1">
    <location>
        <begin position="23"/>
        <end position="50"/>
    </location>
</feature>
<evidence type="ECO:0000313" key="3">
    <source>
        <dbReference type="EMBL" id="AUF82267.1"/>
    </source>
</evidence>
<name>A0A2P0VMY0_9VIRU</name>
<feature type="region of interest" description="Disordered" evidence="2">
    <location>
        <begin position="111"/>
        <end position="145"/>
    </location>
</feature>
<gene>
    <name evidence="3" type="ORF">TetV_175</name>
</gene>
<protein>
    <submittedName>
        <fullName evidence="3">Uncharacterized protein</fullName>
    </submittedName>
</protein>
<dbReference type="Proteomes" id="UP000244773">
    <property type="component" value="Segment"/>
</dbReference>
<keyword evidence="4" id="KW-1185">Reference proteome</keyword>
<evidence type="ECO:0000256" key="1">
    <source>
        <dbReference type="SAM" id="Coils"/>
    </source>
</evidence>
<sequence length="145" mass="15861">MSAMSSSGTPMLVQHLNHLAARIQAVVHKVDALSEELEELRQNSSTAEGSLTSNDLTNTREDIKRDIIRERAMMEASIEHRIDQQVGKLLTDPCDNIAKLEGRMDALENVMKASNNLPKPAPVKKSKKPAAVSNSMDLDSPVSAE</sequence>
<reference evidence="3" key="1">
    <citation type="journal article" date="2018" name="Virology">
        <title>A giant virus infecting green algae encodes key fermentation genes.</title>
        <authorList>
            <person name="Schvarcz C.R."/>
            <person name="Steward G.F."/>
        </authorList>
    </citation>
    <scope>NUCLEOTIDE SEQUENCE [LARGE SCALE GENOMIC DNA]</scope>
</reference>
<organism evidence="3">
    <name type="scientific">Tetraselmis virus 1</name>
    <dbReference type="NCBI Taxonomy" id="2060617"/>
    <lineage>
        <taxon>Viruses</taxon>
        <taxon>Varidnaviria</taxon>
        <taxon>Bamfordvirae</taxon>
        <taxon>Nucleocytoviricota</taxon>
        <taxon>Megaviricetes</taxon>
        <taxon>Imitervirales</taxon>
        <taxon>Allomimiviridae</taxon>
        <taxon>Oceanusvirus</taxon>
        <taxon>Oceanusvirus kaneohense</taxon>
    </lineage>
</organism>
<evidence type="ECO:0000313" key="4">
    <source>
        <dbReference type="Proteomes" id="UP000244773"/>
    </source>
</evidence>
<proteinExistence type="predicted"/>